<name>A0A1F5JWY6_9BACT</name>
<evidence type="ECO:0000313" key="4">
    <source>
        <dbReference type="Proteomes" id="UP000177258"/>
    </source>
</evidence>
<feature type="compositionally biased region" description="Pro residues" evidence="1">
    <location>
        <begin position="396"/>
        <end position="406"/>
    </location>
</feature>
<feature type="domain" description="DUF5667" evidence="2">
    <location>
        <begin position="417"/>
        <end position="498"/>
    </location>
</feature>
<feature type="domain" description="DUF5667" evidence="2">
    <location>
        <begin position="74"/>
        <end position="169"/>
    </location>
</feature>
<accession>A0A1F5JWY6</accession>
<protein>
    <recommendedName>
        <fullName evidence="2">DUF5667 domain-containing protein</fullName>
    </recommendedName>
</protein>
<organism evidence="3 4">
    <name type="scientific">Candidatus Daviesbacteria bacterium RIFCSPHIGHO2_02_FULL_41_10</name>
    <dbReference type="NCBI Taxonomy" id="1797774"/>
    <lineage>
        <taxon>Bacteria</taxon>
        <taxon>Candidatus Daviesiibacteriota</taxon>
    </lineage>
</organism>
<gene>
    <name evidence="3" type="ORF">A3D83_02560</name>
</gene>
<dbReference type="Pfam" id="PF18915">
    <property type="entry name" value="DUF5667"/>
    <property type="match status" value="2"/>
</dbReference>
<proteinExistence type="predicted"/>
<feature type="region of interest" description="Disordered" evidence="1">
    <location>
        <begin position="365"/>
        <end position="414"/>
    </location>
</feature>
<dbReference type="InterPro" id="IPR043725">
    <property type="entry name" value="DUF5667"/>
</dbReference>
<evidence type="ECO:0000256" key="1">
    <source>
        <dbReference type="SAM" id="MobiDB-lite"/>
    </source>
</evidence>
<sequence length="513" mass="55917">MFSPKKVFSAFISLLLAVFSFLPQPLLAFQSQSKYFDYGPYYSSSQVLGFSFSNLENLPALQLPDSLNLPSATGVLPDSPFYPFEKAIEGTQLAFTFDPVKKAALRLDFASERLVEAKTMMDQGKAGSASRALDDYGKTLNGITDSLPSLAGRNDPPAQNLISKVEETVSAQTLVAAALSLASDPARAESWTGAGNAGRDALDKVAEVKNEPAIPESLSTGLQSLKEQGFLSEEEANKIYSLKNRGQVREELNKLTASGFFPPSEIIKLDDAVGRYYPEAQNQQIANSQIMELRSYQTLPQPGSEVMTELQKWQQDPTVPPSNDIKPYLWYNRAQDLAKEVNLSNFSPDQQSKLVELYPRPVIENPTYSPPPSPVPSSAPTVSPSPVPANSDPASSPAPSPTPPAAKPYLKDAEGPLPGQPTYFIKQLGEGFNLAFTFDPADRARFRMEAAERRLVEAEALSSDPKKSAFYETALKNYQSAVTDASKSLEQIKNPEASRRVAQALEASVTADW</sequence>
<evidence type="ECO:0000313" key="3">
    <source>
        <dbReference type="EMBL" id="OGE33163.1"/>
    </source>
</evidence>
<evidence type="ECO:0000259" key="2">
    <source>
        <dbReference type="Pfam" id="PF18915"/>
    </source>
</evidence>
<feature type="compositionally biased region" description="Pro residues" evidence="1">
    <location>
        <begin position="368"/>
        <end position="387"/>
    </location>
</feature>
<reference evidence="3 4" key="1">
    <citation type="journal article" date="2016" name="Nat. Commun.">
        <title>Thousands of microbial genomes shed light on interconnected biogeochemical processes in an aquifer system.</title>
        <authorList>
            <person name="Anantharaman K."/>
            <person name="Brown C.T."/>
            <person name="Hug L.A."/>
            <person name="Sharon I."/>
            <person name="Castelle C.J."/>
            <person name="Probst A.J."/>
            <person name="Thomas B.C."/>
            <person name="Singh A."/>
            <person name="Wilkins M.J."/>
            <person name="Karaoz U."/>
            <person name="Brodie E.L."/>
            <person name="Williams K.H."/>
            <person name="Hubbard S.S."/>
            <person name="Banfield J.F."/>
        </authorList>
    </citation>
    <scope>NUCLEOTIDE SEQUENCE [LARGE SCALE GENOMIC DNA]</scope>
</reference>
<dbReference type="EMBL" id="MFDB01000013">
    <property type="protein sequence ID" value="OGE33163.1"/>
    <property type="molecule type" value="Genomic_DNA"/>
</dbReference>
<dbReference type="Proteomes" id="UP000177258">
    <property type="component" value="Unassembled WGS sequence"/>
</dbReference>
<comment type="caution">
    <text evidence="3">The sequence shown here is derived from an EMBL/GenBank/DDBJ whole genome shotgun (WGS) entry which is preliminary data.</text>
</comment>
<dbReference type="AlphaFoldDB" id="A0A1F5JWY6"/>